<feature type="compositionally biased region" description="Polar residues" evidence="34">
    <location>
        <begin position="3400"/>
        <end position="3416"/>
    </location>
</feature>
<feature type="domain" description="EGF-like" evidence="37">
    <location>
        <begin position="1144"/>
        <end position="1180"/>
    </location>
</feature>
<dbReference type="PROSITE" id="PS01187">
    <property type="entry name" value="EGF_CA"/>
    <property type="match status" value="11"/>
</dbReference>
<feature type="disulfide bond" evidence="32">
    <location>
        <begin position="205"/>
        <end position="214"/>
    </location>
</feature>
<keyword evidence="6" id="KW-0217">Developmental protein</keyword>
<dbReference type="GO" id="GO:1901222">
    <property type="term" value="P:regulation of non-canonical NF-kappaB signal transduction"/>
    <property type="evidence" value="ECO:0007669"/>
    <property type="project" value="UniProtKB-ARBA"/>
</dbReference>
<dbReference type="Gene3D" id="3.30.70.3310">
    <property type="match status" value="1"/>
</dbReference>
<evidence type="ECO:0000256" key="21">
    <source>
        <dbReference type="ARBA" id="ARBA00023043"/>
    </source>
</evidence>
<dbReference type="GO" id="GO:0005634">
    <property type="term" value="C:nucleus"/>
    <property type="evidence" value="ECO:0007669"/>
    <property type="project" value="UniProtKB-SubCell"/>
</dbReference>
<feature type="disulfide bond" evidence="32">
    <location>
        <begin position="1170"/>
        <end position="1179"/>
    </location>
</feature>
<dbReference type="Pfam" id="PF12661">
    <property type="entry name" value="hEGF"/>
    <property type="match status" value="5"/>
</dbReference>
<dbReference type="PROSITE" id="PS50258">
    <property type="entry name" value="LNR"/>
    <property type="match status" value="3"/>
</dbReference>
<accession>A0AAV2IUD7</accession>
<dbReference type="Gene3D" id="3.30.300.320">
    <property type="match status" value="1"/>
</dbReference>
<feature type="compositionally biased region" description="Polar residues" evidence="34">
    <location>
        <begin position="3451"/>
        <end position="3463"/>
    </location>
</feature>
<gene>
    <name evidence="40" type="ORF">KC01_LOCUS484</name>
</gene>
<feature type="domain" description="EGF-like" evidence="37">
    <location>
        <begin position="565"/>
        <end position="600"/>
    </location>
</feature>
<dbReference type="FunFam" id="2.10.25.10:FF:000146">
    <property type="entry name" value="Putative neurogenic locus notch"/>
    <property type="match status" value="1"/>
</dbReference>
<keyword evidence="21 31" id="KW-0040">ANK repeat</keyword>
<dbReference type="CDD" id="cd21702">
    <property type="entry name" value="JMTM_Notch1"/>
    <property type="match status" value="1"/>
</dbReference>
<feature type="compositionally biased region" description="Polar residues" evidence="34">
    <location>
        <begin position="2426"/>
        <end position="2436"/>
    </location>
</feature>
<feature type="domain" description="EGF-like" evidence="37">
    <location>
        <begin position="334"/>
        <end position="370"/>
    </location>
</feature>
<dbReference type="InterPro" id="IPR038209">
    <property type="entry name" value="CKK_dom_sf"/>
</dbReference>
<feature type="region of interest" description="Disordered" evidence="34">
    <location>
        <begin position="3616"/>
        <end position="3654"/>
    </location>
</feature>
<feature type="compositionally biased region" description="Basic residues" evidence="34">
    <location>
        <begin position="3616"/>
        <end position="3626"/>
    </location>
</feature>
<evidence type="ECO:0000256" key="32">
    <source>
        <dbReference type="PROSITE-ProRule" id="PRU00076"/>
    </source>
</evidence>
<feature type="region of interest" description="Disordered" evidence="34">
    <location>
        <begin position="2149"/>
        <end position="2186"/>
    </location>
</feature>
<dbReference type="GO" id="GO:0005509">
    <property type="term" value="F:calcium ion binding"/>
    <property type="evidence" value="ECO:0007669"/>
    <property type="project" value="InterPro"/>
</dbReference>
<feature type="domain" description="EGF-like" evidence="37">
    <location>
        <begin position="1266"/>
        <end position="1304"/>
    </location>
</feature>
<dbReference type="GO" id="GO:0031017">
    <property type="term" value="P:exocrine pancreas development"/>
    <property type="evidence" value="ECO:0007669"/>
    <property type="project" value="UniProtKB-ARBA"/>
</dbReference>
<evidence type="ECO:0000256" key="31">
    <source>
        <dbReference type="PROSITE-ProRule" id="PRU00023"/>
    </source>
</evidence>
<feature type="disulfide bond" evidence="32">
    <location>
        <begin position="515"/>
        <end position="524"/>
    </location>
</feature>
<dbReference type="CDD" id="cd00054">
    <property type="entry name" value="EGF_CA"/>
    <property type="match status" value="31"/>
</dbReference>
<dbReference type="InterPro" id="IPR000152">
    <property type="entry name" value="EGF-type_Asp/Asn_hydroxyl_site"/>
</dbReference>
<feature type="region of interest" description="Disordered" evidence="34">
    <location>
        <begin position="3030"/>
        <end position="3051"/>
    </location>
</feature>
<evidence type="ECO:0000256" key="12">
    <source>
        <dbReference type="ARBA" id="ARBA00022701"/>
    </source>
</evidence>
<dbReference type="Pfam" id="PF17095">
    <property type="entry name" value="CAMSAP_CC1"/>
    <property type="match status" value="1"/>
</dbReference>
<dbReference type="FunFam" id="2.10.25.10:FF:000472">
    <property type="entry name" value="Uncharacterized protein, isoform A"/>
    <property type="match status" value="1"/>
</dbReference>
<dbReference type="PROSITE" id="PS51508">
    <property type="entry name" value="CKK"/>
    <property type="match status" value="1"/>
</dbReference>
<comment type="caution">
    <text evidence="32">Lacks conserved residue(s) required for the propagation of feature annotation.</text>
</comment>
<dbReference type="SMART" id="SM00248">
    <property type="entry name" value="ANK"/>
    <property type="match status" value="6"/>
</dbReference>
<dbReference type="FunFam" id="3.10.20.360:FF:000001">
    <property type="entry name" value="Calmodulin-regulated spectrin-associated protein 3 isoform 2"/>
    <property type="match status" value="1"/>
</dbReference>
<feature type="domain" description="EGF-like" evidence="37">
    <location>
        <begin position="294"/>
        <end position="332"/>
    </location>
</feature>
<dbReference type="FunFam" id="2.10.25.10:FF:000279">
    <property type="entry name" value="Neurogenic locus notch 1"/>
    <property type="match status" value="1"/>
</dbReference>
<feature type="compositionally biased region" description="Polar residues" evidence="34">
    <location>
        <begin position="3627"/>
        <end position="3653"/>
    </location>
</feature>
<dbReference type="PRINTS" id="PR01983">
    <property type="entry name" value="NOTCH"/>
</dbReference>
<dbReference type="FunFam" id="2.10.25.10:FF:000092">
    <property type="entry name" value="Neurogenic locus notch protein 1"/>
    <property type="match status" value="1"/>
</dbReference>
<dbReference type="Pfam" id="PF11971">
    <property type="entry name" value="CAMSAP_CH"/>
    <property type="match status" value="1"/>
</dbReference>
<feature type="repeat" description="ANK" evidence="31">
    <location>
        <begin position="1993"/>
        <end position="2025"/>
    </location>
</feature>
<feature type="disulfide bond" evidence="32">
    <location>
        <begin position="439"/>
        <end position="448"/>
    </location>
</feature>
<dbReference type="GO" id="GO:0006355">
    <property type="term" value="P:regulation of DNA-templated transcription"/>
    <property type="evidence" value="ECO:0007669"/>
    <property type="project" value="InterPro"/>
</dbReference>
<feature type="domain" description="EGF-like" evidence="37">
    <location>
        <begin position="1107"/>
        <end position="1142"/>
    </location>
</feature>
<feature type="domain" description="EGF-like" evidence="37">
    <location>
        <begin position="1182"/>
        <end position="1218"/>
    </location>
</feature>
<feature type="disulfide bond" evidence="32">
    <location>
        <begin position="399"/>
        <end position="408"/>
    </location>
</feature>
<keyword evidence="16" id="KW-0221">Differentiation</keyword>
<dbReference type="InterPro" id="IPR000800">
    <property type="entry name" value="Notch_dom"/>
</dbReference>
<dbReference type="PROSITE" id="PS01186">
    <property type="entry name" value="EGF_2"/>
    <property type="match status" value="27"/>
</dbReference>
<keyword evidence="29" id="KW-0206">Cytoskeleton</keyword>
<dbReference type="PROSITE" id="PS50088">
    <property type="entry name" value="ANK_REPEAT"/>
    <property type="match status" value="4"/>
</dbReference>
<feature type="repeat" description="ANK" evidence="31">
    <location>
        <begin position="1926"/>
        <end position="1958"/>
    </location>
</feature>
<dbReference type="GO" id="GO:0060218">
    <property type="term" value="P:hematopoietic stem cell differentiation"/>
    <property type="evidence" value="ECO:0007669"/>
    <property type="project" value="UniProtKB-ARBA"/>
</dbReference>
<feature type="disulfide bond" evidence="32">
    <location>
        <begin position="719"/>
        <end position="729"/>
    </location>
</feature>
<feature type="disulfide bond" evidence="32">
    <location>
        <begin position="856"/>
        <end position="865"/>
    </location>
</feature>
<dbReference type="FunFam" id="2.10.25.10:FF:000558">
    <property type="entry name" value="Neurogenic locus notch homolog protein 1"/>
    <property type="match status" value="1"/>
</dbReference>
<evidence type="ECO:0000313" key="40">
    <source>
        <dbReference type="EMBL" id="CAL1567713.1"/>
    </source>
</evidence>
<feature type="domain" description="EGF-like" evidence="37">
    <location>
        <begin position="527"/>
        <end position="563"/>
    </location>
</feature>
<dbReference type="FunFam" id="2.10.25.10:FF:000127">
    <property type="entry name" value="Neurogenic locus notch protein 1"/>
    <property type="match status" value="2"/>
</dbReference>
<name>A0AAV2IUD7_KNICA</name>
<evidence type="ECO:0000256" key="28">
    <source>
        <dbReference type="ARBA" id="ARBA00023180"/>
    </source>
</evidence>
<dbReference type="InterPro" id="IPR031372">
    <property type="entry name" value="CAMSAP_CC1"/>
</dbReference>
<dbReference type="PRINTS" id="PR01984">
    <property type="entry name" value="NOTCH1"/>
</dbReference>
<evidence type="ECO:0000259" key="39">
    <source>
        <dbReference type="PROSITE" id="PS51508"/>
    </source>
</evidence>
<feature type="disulfide bond" evidence="32">
    <location>
        <begin position="88"/>
        <end position="97"/>
    </location>
</feature>
<feature type="disulfide bond" evidence="32">
    <location>
        <begin position="1275"/>
        <end position="1292"/>
    </location>
</feature>
<feature type="disulfide bond" evidence="32">
    <location>
        <begin position="932"/>
        <end position="941"/>
    </location>
</feature>
<feature type="domain" description="EGF-like" evidence="37">
    <location>
        <begin position="256"/>
        <end position="292"/>
    </location>
</feature>
<dbReference type="FunFam" id="2.10.25.10:FF:000157">
    <property type="entry name" value="Neurogenic locus notch protein 1"/>
    <property type="match status" value="1"/>
</dbReference>
<keyword evidence="22" id="KW-0175">Coiled coil</keyword>
<dbReference type="InterPro" id="IPR018097">
    <property type="entry name" value="EGF_Ca-bd_CS"/>
</dbReference>
<evidence type="ECO:0000259" key="36">
    <source>
        <dbReference type="PROSITE" id="PS50021"/>
    </source>
</evidence>
<feature type="region of interest" description="Disordered" evidence="34">
    <location>
        <begin position="2824"/>
        <end position="2846"/>
    </location>
</feature>
<feature type="domain" description="EGF-like" evidence="37">
    <location>
        <begin position="1306"/>
        <end position="1345"/>
    </location>
</feature>
<dbReference type="GO" id="GO:0005737">
    <property type="term" value="C:cytoplasm"/>
    <property type="evidence" value="ECO:0007669"/>
    <property type="project" value="UniProtKB-ARBA"/>
</dbReference>
<dbReference type="SUPFAM" id="SSF90193">
    <property type="entry name" value="Notch domain"/>
    <property type="match status" value="3"/>
</dbReference>
<feature type="disulfide bond" evidence="32">
    <location>
        <begin position="569"/>
        <end position="579"/>
    </location>
</feature>
<dbReference type="CDD" id="cd22265">
    <property type="entry name" value="UDM1_RNF168"/>
    <property type="match status" value="1"/>
</dbReference>
<feature type="domain" description="EGF-like" evidence="37">
    <location>
        <begin position="640"/>
        <end position="675"/>
    </location>
</feature>
<dbReference type="GO" id="GO:0030507">
    <property type="term" value="F:spectrin binding"/>
    <property type="evidence" value="ECO:0007669"/>
    <property type="project" value="InterPro"/>
</dbReference>
<feature type="domain" description="EGF-like" evidence="37">
    <location>
        <begin position="602"/>
        <end position="638"/>
    </location>
</feature>
<dbReference type="Gene3D" id="1.25.40.20">
    <property type="entry name" value="Ankyrin repeat-containing domain"/>
    <property type="match status" value="1"/>
</dbReference>
<feature type="disulfide bond" evidence="32">
    <location>
        <begin position="244"/>
        <end position="253"/>
    </location>
</feature>
<dbReference type="FunFam" id="2.10.25.10:FF:000327">
    <property type="entry name" value="neurogenic locus notch homolog protein 4"/>
    <property type="match status" value="1"/>
</dbReference>
<feature type="disulfide bond" evidence="32">
    <location>
        <begin position="837"/>
        <end position="854"/>
    </location>
</feature>
<dbReference type="InterPro" id="IPR010660">
    <property type="entry name" value="Notch_NOD_dom"/>
</dbReference>
<feature type="domain" description="CKK" evidence="39">
    <location>
        <begin position="3707"/>
        <end position="3841"/>
    </location>
</feature>
<feature type="disulfide bond" evidence="32">
    <location>
        <begin position="282"/>
        <end position="291"/>
    </location>
</feature>
<feature type="disulfide bond" evidence="32">
    <location>
        <begin position="47"/>
        <end position="56"/>
    </location>
</feature>
<dbReference type="GO" id="GO:0008017">
    <property type="term" value="F:microtubule binding"/>
    <property type="evidence" value="ECO:0007669"/>
    <property type="project" value="InterPro"/>
</dbReference>
<evidence type="ECO:0000256" key="1">
    <source>
        <dbReference type="ARBA" id="ARBA00004123"/>
    </source>
</evidence>
<dbReference type="PRINTS" id="PR01452">
    <property type="entry name" value="LNOTCHREPEAT"/>
</dbReference>
<evidence type="ECO:0000256" key="20">
    <source>
        <dbReference type="ARBA" id="ARBA00023015"/>
    </source>
</evidence>
<feature type="disulfide bond" evidence="32">
    <location>
        <begin position="894"/>
        <end position="903"/>
    </location>
</feature>
<keyword evidence="8" id="KW-0963">Cytoplasm</keyword>
<sequence>MYRFFVKLTFLLSAVVASEGLKCSLPTESCLNGGWCEPSNGNGECRCPSDYVGNRCQFPSPCSPSPCRNGGECRPVVHGNTFDFHCVCRMGFSDRLCLTPTNHACMSSPCRNGGTCDLITLSSYRCRCPPGWSGKTCHIANPCASNPCANGGQCSAFDSTFICTCPPSFHGKTCKQDVNECAQMPAPCQNGGVCVNEVGSYHCRCPQRYSGPHCETLYMPCSPSPCQNGGTCVPKGETTYDCSCLPGFTGPHCEHNIDDCPGHNCQNGGICVDGVNTYNCQCPPHYTGQFCTENVDECELMPNACQNGGTCHDTHGSYHCVCVNGWTGDDCSENIDDCASAACYHGATCHDRVASFFCECPHGRTGLLCHLDDACISNPCQKGSNCDTNPVNGKAICTCPPGYTGSACNLDIDECSLGANPCEHGGRCLNTKGSFQCKCLQGYEGPRCEMDVNECMSNPCFNDATCLDQIGGFHCICMPGYEGVFCHINTDECASQPCLNSGKCVDKINSFHCDCLKGFSGHLCQVDIDECASTPCKNGGKCTDGPNKYTCECAEGYTGQHCEVDINECYSDPCHYGTCKDGLASFTCYCRPGYTGRLCETNINECLSQPCKNGGTCQDRENTYICSCPKGTAGFNCEINLDDCKSQPCDYGRCIDKINGYECACEPGYTGSMCNINIDDCAINPCHNGGTCIDGINSFTCLCPEGYNDVTCLSQVDECGSNPCIHGRCQDLVNGYKCTCDSGWSGHNCDINNNECESNPCMNGGTCKDMTSGYHCTCRAGFTGPNCQTNINECASNPCLNQGTCIDDVAGYKCNCLLPYTGDNCEILLAPCSPRPCKNGGVCKEAEDYQSFSCICPEGWQGQTCEIDINECVKSPCRNGAFCQNTMGGYQCKCQPGYTGQKCETDIDDCKPNPCSNGGLCRDGINTFTCTCLPGFNGGRCEQDINECESNPCKNGANCTDCVNSYTCTCRPGFSGINCEINTNDCTDSSCFNGGTCVDGINAFTCLCLPGFTGSYCQYDINECDSKPCLNGGSCLDSYGTYKCTCPHGYTGINCQNLVRWCESSPCKNGGSCWQKGASYTCQCQTGWTGLYCDVPSVSCDVAAKRQGIDVAQLCRNSGQCLDAGNTHYCRCQAGYTGSYCQEQVDECSPNPCQNGASCTDYLGGYSCECLPGYHGVNCSKEINECQSQPCQNGGTCIDLVNTYKCSCPRGTQGVHCEINLDDCNPSTDPLTNEPKCFNNGKCVDRIGGYQCVCPPGYVGERCEGDVNECLSDPCDPRGSYNCIQLTNSYRCECRTGYTGQRCDKVFDGCKGRPCRNGGSCAVASNTPHGFICKCPPGFTGSSCEYDSRLCGSLNCRNGGTCVSGHLGPRCLCPSKFTGPECQTPSDSLCFSNPCYNGGTCQITLEAPFFQCSCPNHFNGLLCHILDYSFTGGFGRDITPPPEVEVSCEIPQCDEWAGNHICDSLCNNHACGWDGGDCSLNFDDPWQNCSAALQCWRYFNDGKCDGQCNSPGCLYDGFDCQGQEGQCNPLYDQYCKDHYADGHCDQGCNNAECEWDGLDCANNMPEKLADGHLVLVVHIPPEELKNRSSTFLRELSSVLHTNVVFRRDAKGEPMIFPYYGNEQDLVKHNVLKRSTEGWPEWTSVPANVFDQVTDSLSSMVNSRKRRELDPLQTKGSVVYLEIDNRQCYQQSSECFQSATDVAAFLGALASSGNLNVPYIEAVTSVKPSAPSSELFTVYVVIMGLAAVGFIGLGVLVTRKRRREHGHLWFPDGFKVSEPSKKKRREPVGEDSVGLRPMKIADINLMDDNQNEWDDEDPDCRRFKFEEQAMLDLSDHTDQRKWTQQHLDAADLRVASIAPTPPQGEIENDCLDVNVRGPDGFTPLMIASCSGGGLETGNEEEDEDPSAEIITDFIYQGANLHNQTDRTGETALHLAARYARSDAAKRLLESSADANVQDNMGRTPLHAAVAADAQGVFQILIRNRATDLDARMNDGTTPLILAARLAVEGMVDELINCHADANATDDSGKSALHWAAAVNNVEAAMVLLKNGANKDMQDNKEETPLFLAAREGSYETAKVLLEHFANREITDHLDQLPKDIAQERMHHDIVRLLDEYNVVRSPGLHSAPMSNASLSPPLCSPNDFLGNLKPNLSGKKVRKVNNGKGGKDVNKDNRIKKKKSDGKGSLLDTSAVLSPVESLESPNAYLSDVASPPITSPYHQSPPLSLNQLQGESNLSQMGLTFDANPPRLSHMPVSSPNGQGTMGGNRGGQCDWLSRMHPGVGQQGGFTQSPQMSHNMMGAMHGVNTATLSQIMGYQGLQNGHLGSSVHAMHTAQLRQLQHQNSSSATTIQPPGQNFPGLELTSPDVPNNAQGRSMTIHTVMPQETQILGTQFLTPPSQHSYSGPMDNTPNHQLQVPDHPFLTPSPGSPDQWSSCSPHSNMMDVAADTGGMEETCETYDSARAKVAANLHWLFVKAFGPDDIPADLQDPFYTDQYEQEHIKPPVIHVLLSAELYCRVADVPHHEQHSSLQHHQSVLQLLSRKGVYVLEDNETLVSELDLSSAPIKMSCHIQLIDALITAYTEQMISIEKVMSSVTCFVEPSDSLLSPLDLEDAMVLWINKVVMKLRGSTQKEPKLKHLLDSPCNQKVRYRKDQLSGRSQQHFPVLDNLSSFVSIVTSLLVVVHFYCPELIRLEDICLREVPSTAESLSNIQLLMEFSNEFLNKCFYLSPEDILCSAAVLKINIMQIIAEMFWIFEVVKPDFVQPRQDIVKNKDVRKTQSSNSLKQRFWSSNSMAKSTGPQRCLKGSNSAVLPLSQKEHRLIEDHTLGQRHRSSSLGQSSTDFAWPKKRQRPLSQTVPYALHFPMKENADTFSLDRSMSKDSLATNYMSTTPIDVAGPGHPRRLSGQNLANYIRYEDEEEEIEEEELVSIINPTTLSRHHYRSGTEQQDSLSLSHSLHPFRPMNKHSSFGLDRCLASTEPSMEKYYLEPLMPAIPKPAKEKSVQENKREECGESKGAVRKTFASGASCGATAGFSLRSASHGSTDANSRSKTKQSDKLFLHLKADRPLTSLEADKDSDDEYFTEEDELNEPESQSCYRKEYRHFGEGESMKLGEDQQDCEWDDKEDHSGSSSPCLSSASWSSSGAGVKMTSFMEKKLLKLGHYGDLSSSSSTPRTTPDDSEAALYLPWQMKKSGSSYSLELLELHMQLEERRHTIESQKKKMETHSAQQRLKLGKAAFLNIVKKEPGRSDTLPLPMKQGSSERGASSLRGPKAQNCLDDSCLEVLKMKEKLNECAQIIKTTEVSQDSGHCSRSIEVLNEAIASIQQQIKQLSLQQDILIKHRSVLPHDPQSDVNTTRNATTKENPPSATPQKDPHSTESKAFVVNFTNDDDRSFGSLRCPPKLSSSQRKASFQKQMKNTGTEKREAVVSKMEPNVRNSFSICDDAPKQRDTFESTLQTSANSNNSAAREDRNRPDIQSLSSEEDEAVADNRTKTHLIEVDLSEIREQTDQNSADGETEQKNALGFFFKDEERTDEMAKRRAAFLIKQQRKAEEAKLRKLQQEAESELKRDEARRKAEEDRIRKEEEKARREFIKQEYLRRKQQMLMEEQGLVKSLPRIRPQKNRHRSLRKGSTSLCKQVTTSDRSGSHHGSSQSLVTEADSVLSMDSQRADSVCSGDSFPVVSRASSRNMERDWEMGSIASSVTSTEYTGPKLFKEPSSKSNKPIIINAIAHCCLAGKVNETQKNVILEELDKCESNHLIILFRDGGCQFRAIYGYSPETEEILKLTGTGPRSISHKMIEKLYKYSSDRKQFSIIPAKSVSASVDALTIHNQLWHAKRPGRGAGCGQGWVFSELGVQSWVCSELGVQSWVFRAGCVQSWVFRAGYSELGVFRAGCSELGVFRAGYSELGVFRAGYSELGVFRAGYSELGVFRAGCVQSWVFRAGCVQSWVFRAGCVQSWVCSELGVFRAGCVQSWVFRAGCVQSWVFRAGCSELGVFRAGCSELGVQSWVCSELGVFRAGCSELGIQSWVCSELGVQSWVFRAGCVQSWVFRAGCVQSWVCSELGVQSWVCSELGIQSWVCSELGIQSWVCSELGIQSWVCSELGVFRAGYSELGVFRAGYSELGVFRAGCVQSWVCSELGVFRAGCSELGVFRAGCSELGVQSWVCSELGVQSWVFRAGCSVFRAGCSELGIQSWVCSELGVQSWVFRAGCVQSWVFRAGYSELGVFRAGCSELGIQSWVCSELGIQSWGVFRAGCVQSWVCSELGVQSWVCSELGVQSWVFRAGCVQSWVFRAGYSELGVFRAGYSELGVFRAGYSELGVFRAGCVQSWVCSELGVFRAGCSELGVFRAGCSELGVFRAGCVQSWVFRARCSQGWVFKLGCSELVIQSWVFRAGYSELGVLRAGCSELGVQGWVFKAGCSGLGVQSWLFRAGCSELGVLRAGCSELGVQGWVNSLWS</sequence>
<evidence type="ECO:0000256" key="26">
    <source>
        <dbReference type="ARBA" id="ARBA00023163"/>
    </source>
</evidence>
<evidence type="ECO:0000256" key="2">
    <source>
        <dbReference type="ARBA" id="ARBA00004245"/>
    </source>
</evidence>
<dbReference type="InterPro" id="IPR014797">
    <property type="entry name" value="CKK_CAMSAP"/>
</dbReference>
<dbReference type="FunFam" id="2.10.25.10:FF:000100">
    <property type="entry name" value="neurogenic locus notch homolog protein 3"/>
    <property type="match status" value="1"/>
</dbReference>
<feature type="region of interest" description="Disordered" evidence="34">
    <location>
        <begin position="3341"/>
        <end position="3375"/>
    </location>
</feature>
<feature type="disulfide bond" evidence="32">
    <location>
        <begin position="1046"/>
        <end position="1055"/>
    </location>
</feature>
<dbReference type="PANTHER" id="PTHR45836">
    <property type="entry name" value="SLIT HOMOLOG"/>
    <property type="match status" value="1"/>
</dbReference>
<feature type="chain" id="PRO_5043438653" description="Neurogenic locus notch homolog protein 1" evidence="35">
    <location>
        <begin position="21"/>
        <end position="4456"/>
    </location>
</feature>
<organism evidence="40 41">
    <name type="scientific">Knipowitschia caucasica</name>
    <name type="common">Caucasian dwarf goby</name>
    <name type="synonym">Pomatoschistus caucasicus</name>
    <dbReference type="NCBI Taxonomy" id="637954"/>
    <lineage>
        <taxon>Eukaryota</taxon>
        <taxon>Metazoa</taxon>
        <taxon>Chordata</taxon>
        <taxon>Craniata</taxon>
        <taxon>Vertebrata</taxon>
        <taxon>Euteleostomi</taxon>
        <taxon>Actinopterygii</taxon>
        <taxon>Neopterygii</taxon>
        <taxon>Teleostei</taxon>
        <taxon>Neoteleostei</taxon>
        <taxon>Acanthomorphata</taxon>
        <taxon>Gobiaria</taxon>
        <taxon>Gobiiformes</taxon>
        <taxon>Gobioidei</taxon>
        <taxon>Gobiidae</taxon>
        <taxon>Gobiinae</taxon>
        <taxon>Knipowitschia</taxon>
    </lineage>
</organism>
<dbReference type="PROSITE" id="PS50021">
    <property type="entry name" value="CH"/>
    <property type="match status" value="1"/>
</dbReference>
<dbReference type="GO" id="GO:0005874">
    <property type="term" value="C:microtubule"/>
    <property type="evidence" value="ECO:0007669"/>
    <property type="project" value="UniProtKB-UniRule"/>
</dbReference>
<comment type="similarity">
    <text evidence="33">Belongs to the CAMSAP1 family.</text>
</comment>
<feature type="domain" description="LNR" evidence="38">
    <location>
        <begin position="1527"/>
        <end position="1570"/>
    </location>
</feature>
<feature type="disulfide bond" evidence="32">
    <location>
        <begin position="1254"/>
        <end position="1263"/>
    </location>
</feature>
<dbReference type="SMART" id="SM01051">
    <property type="entry name" value="CAMSAP_CKK"/>
    <property type="match status" value="1"/>
</dbReference>
<feature type="domain" description="EGF-like" evidence="37">
    <location>
        <begin position="177"/>
        <end position="215"/>
    </location>
</feature>
<comment type="similarity">
    <text evidence="4">Belongs to the NOTCH family.</text>
</comment>
<evidence type="ECO:0000256" key="29">
    <source>
        <dbReference type="ARBA" id="ARBA00023212"/>
    </source>
</evidence>
<feature type="compositionally biased region" description="Basic and acidic residues" evidence="34">
    <location>
        <begin position="3485"/>
        <end position="3505"/>
    </location>
</feature>
<dbReference type="InterPro" id="IPR058042">
    <property type="entry name" value="CAMSAP_N"/>
</dbReference>
<feature type="disulfide bond" evidence="32">
    <location>
        <begin position="477"/>
        <end position="486"/>
    </location>
</feature>
<dbReference type="PRINTS" id="PR00010">
    <property type="entry name" value="EGFBLOOD"/>
</dbReference>
<feature type="compositionally biased region" description="Polar residues" evidence="34">
    <location>
        <begin position="3348"/>
        <end position="3367"/>
    </location>
</feature>
<feature type="disulfide bond" evidence="32">
    <location>
        <begin position="553"/>
        <end position="562"/>
    </location>
</feature>
<feature type="domain" description="EGF-like" evidence="37">
    <location>
        <begin position="944"/>
        <end position="980"/>
    </location>
</feature>
<dbReference type="SUPFAM" id="SSF57184">
    <property type="entry name" value="Growth factor receptor domain"/>
    <property type="match status" value="5"/>
</dbReference>
<keyword evidence="15" id="KW-0677">Repeat</keyword>
<dbReference type="Gene3D" id="3.10.20.360">
    <property type="entry name" value="CKK domain"/>
    <property type="match status" value="1"/>
</dbReference>
<evidence type="ECO:0000256" key="8">
    <source>
        <dbReference type="ARBA" id="ARBA00022490"/>
    </source>
</evidence>
<feature type="region of interest" description="Disordered" evidence="34">
    <location>
        <begin position="3243"/>
        <end position="3269"/>
    </location>
</feature>
<feature type="domain" description="EGF-like" evidence="37">
    <location>
        <begin position="489"/>
        <end position="525"/>
    </location>
</feature>
<dbReference type="FunFam" id="2.10.25.10:FF:000125">
    <property type="entry name" value="Neurogenic locus notch protein-like"/>
    <property type="match status" value="2"/>
</dbReference>
<dbReference type="SUPFAM" id="SSF48403">
    <property type="entry name" value="Ankyrin repeat"/>
    <property type="match status" value="1"/>
</dbReference>
<feature type="domain" description="EGF-like" evidence="37">
    <location>
        <begin position="752"/>
        <end position="788"/>
    </location>
</feature>
<dbReference type="InterPro" id="IPR051355">
    <property type="entry name" value="Notch/Slit_guidance"/>
</dbReference>
<evidence type="ECO:0000256" key="30">
    <source>
        <dbReference type="ARBA" id="ARBA00023242"/>
    </source>
</evidence>
<dbReference type="SMART" id="SM01334">
    <property type="entry name" value="DUF3454"/>
    <property type="match status" value="1"/>
</dbReference>
<feature type="disulfide bond" evidence="32">
    <location>
        <begin position="380"/>
        <end position="397"/>
    </location>
</feature>
<keyword evidence="26" id="KW-0804">Transcription</keyword>
<dbReference type="SUPFAM" id="SSF50346">
    <property type="entry name" value="PRC-barrel domain"/>
    <property type="match status" value="1"/>
</dbReference>
<evidence type="ECO:0000256" key="11">
    <source>
        <dbReference type="ARBA" id="ARBA00022692"/>
    </source>
</evidence>
<feature type="disulfide bond" evidence="32">
    <location>
        <begin position="1294"/>
        <end position="1303"/>
    </location>
</feature>
<evidence type="ECO:0000256" key="23">
    <source>
        <dbReference type="ARBA" id="ARBA00023136"/>
    </source>
</evidence>
<dbReference type="GO" id="GO:0001525">
    <property type="term" value="P:angiogenesis"/>
    <property type="evidence" value="ECO:0007669"/>
    <property type="project" value="UniProtKB-KW"/>
</dbReference>
<dbReference type="PROSITE" id="PS00010">
    <property type="entry name" value="ASX_HYDROXYL"/>
    <property type="match status" value="23"/>
</dbReference>
<feature type="disulfide bond" evidence="32">
    <location>
        <begin position="644"/>
        <end position="654"/>
    </location>
</feature>
<feature type="disulfide bond" evidence="32">
    <location>
        <begin position="322"/>
        <end position="331"/>
    </location>
</feature>
<feature type="region of interest" description="Disordered" evidence="34">
    <location>
        <begin position="3451"/>
        <end position="3517"/>
    </location>
</feature>
<feature type="disulfide bond" evidence="32">
    <location>
        <begin position="590"/>
        <end position="599"/>
    </location>
</feature>
<dbReference type="FunFam" id="2.10.25.10:FF:000004">
    <property type="entry name" value="Neurogenic locus notch 1"/>
    <property type="match status" value="9"/>
</dbReference>
<dbReference type="PROSITE" id="PS50297">
    <property type="entry name" value="ANK_REP_REGION"/>
    <property type="match status" value="3"/>
</dbReference>
<evidence type="ECO:0000256" key="34">
    <source>
        <dbReference type="SAM" id="MobiDB-lite"/>
    </source>
</evidence>
<feature type="domain" description="EGF-like" evidence="37">
    <location>
        <begin position="1220"/>
        <end position="1264"/>
    </location>
</feature>
<keyword evidence="28" id="KW-0325">Glycoprotein</keyword>
<evidence type="ECO:0000256" key="25">
    <source>
        <dbReference type="ARBA" id="ARBA00023159"/>
    </source>
</evidence>
<evidence type="ECO:0000256" key="14">
    <source>
        <dbReference type="ARBA" id="ARBA00022729"/>
    </source>
</evidence>
<keyword evidence="11" id="KW-0812">Transmembrane</keyword>
<keyword evidence="20" id="KW-0805">Transcription regulation</keyword>
<protein>
    <recommendedName>
        <fullName evidence="5">Neurogenic locus notch homolog protein 1</fullName>
    </recommendedName>
</protein>
<dbReference type="SMART" id="SM01339">
    <property type="entry name" value="NODP"/>
    <property type="match status" value="1"/>
</dbReference>
<keyword evidence="19" id="KW-1133">Transmembrane helix</keyword>
<keyword evidence="17" id="KW-0106">Calcium</keyword>
<dbReference type="EMBL" id="OZ035823">
    <property type="protein sequence ID" value="CAL1567713.1"/>
    <property type="molecule type" value="Genomic_DNA"/>
</dbReference>
<dbReference type="InterPro" id="IPR013032">
    <property type="entry name" value="EGF-like_CS"/>
</dbReference>
<feature type="domain" description="EGF-like" evidence="37">
    <location>
        <begin position="411"/>
        <end position="449"/>
    </location>
</feature>
<dbReference type="SMART" id="SM00004">
    <property type="entry name" value="NL"/>
    <property type="match status" value="3"/>
</dbReference>
<evidence type="ECO:0000256" key="22">
    <source>
        <dbReference type="ARBA" id="ARBA00023054"/>
    </source>
</evidence>
<proteinExistence type="inferred from homology"/>
<feature type="disulfide bond" evidence="32">
    <location>
        <begin position="1208"/>
        <end position="1217"/>
    </location>
</feature>
<dbReference type="InterPro" id="IPR024600">
    <property type="entry name" value="Notch_C"/>
</dbReference>
<dbReference type="Proteomes" id="UP001497482">
    <property type="component" value="Chromosome 1"/>
</dbReference>
<keyword evidence="24 32" id="KW-1015">Disulfide bond</keyword>
<feature type="signal peptide" evidence="35">
    <location>
        <begin position="1"/>
        <end position="20"/>
    </location>
</feature>
<feature type="domain" description="EGF-like" evidence="37">
    <location>
        <begin position="790"/>
        <end position="826"/>
    </location>
</feature>
<dbReference type="GO" id="GO:0038023">
    <property type="term" value="F:signaling receptor activity"/>
    <property type="evidence" value="ECO:0007669"/>
    <property type="project" value="InterPro"/>
</dbReference>
<dbReference type="Gene3D" id="2.10.25.10">
    <property type="entry name" value="Laminin"/>
    <property type="match status" value="35"/>
</dbReference>
<feature type="domain" description="LNR" evidence="38">
    <location>
        <begin position="1489"/>
        <end position="1526"/>
    </location>
</feature>
<feature type="region of interest" description="Disordered" evidence="34">
    <location>
        <begin position="2994"/>
        <end position="3013"/>
    </location>
</feature>
<dbReference type="InterPro" id="IPR035993">
    <property type="entry name" value="Notch-like_dom_sf"/>
</dbReference>
<keyword evidence="25" id="KW-0010">Activator</keyword>
<dbReference type="FunFam" id="2.10.25.10:FF:000031">
    <property type="entry name" value="neurogenic locus notch homolog protein 3"/>
    <property type="match status" value="2"/>
</dbReference>
<evidence type="ECO:0000256" key="33">
    <source>
        <dbReference type="PROSITE-ProRule" id="PRU00841"/>
    </source>
</evidence>
<dbReference type="GO" id="GO:0007219">
    <property type="term" value="P:Notch signaling pathway"/>
    <property type="evidence" value="ECO:0007669"/>
    <property type="project" value="UniProtKB-KW"/>
</dbReference>
<evidence type="ECO:0000256" key="13">
    <source>
        <dbReference type="ARBA" id="ARBA00022723"/>
    </source>
</evidence>
<dbReference type="FunFam" id="2.10.25.10:FF:000136">
    <property type="entry name" value="Neurogenic locus notch 1"/>
    <property type="match status" value="1"/>
</dbReference>
<feature type="domain" description="EGF-like" evidence="37">
    <location>
        <begin position="217"/>
        <end position="254"/>
    </location>
</feature>
<dbReference type="GO" id="GO:0005516">
    <property type="term" value="F:calmodulin binding"/>
    <property type="evidence" value="ECO:0007669"/>
    <property type="project" value="InterPro"/>
</dbReference>
<evidence type="ECO:0000259" key="37">
    <source>
        <dbReference type="PROSITE" id="PS50026"/>
    </source>
</evidence>
<feature type="repeat" description="ANK" evidence="31">
    <location>
        <begin position="2026"/>
        <end position="2058"/>
    </location>
</feature>
<dbReference type="FunFam" id="2.10.25.10:FF:000080">
    <property type="entry name" value="Neurogenic locus notch 1"/>
    <property type="match status" value="2"/>
</dbReference>
<dbReference type="GO" id="GO:0007411">
    <property type="term" value="P:axon guidance"/>
    <property type="evidence" value="ECO:0007669"/>
    <property type="project" value="TreeGrafter"/>
</dbReference>
<feature type="domain" description="EGF-like" evidence="37">
    <location>
        <begin position="139"/>
        <end position="175"/>
    </location>
</feature>
<keyword evidence="41" id="KW-1185">Reference proteome</keyword>
<dbReference type="InterPro" id="IPR011033">
    <property type="entry name" value="PRC_barrel-like_sf"/>
</dbReference>
<feature type="domain" description="EGF-like" evidence="37">
    <location>
        <begin position="906"/>
        <end position="942"/>
    </location>
</feature>
<feature type="disulfide bond" evidence="32">
    <location>
        <begin position="665"/>
        <end position="674"/>
    </location>
</feature>
<dbReference type="FunFam" id="2.10.25.10:FF:000659">
    <property type="entry name" value="Crumbs cell polarity complex component 2b"/>
    <property type="match status" value="1"/>
</dbReference>
<dbReference type="SUPFAM" id="SSF57196">
    <property type="entry name" value="EGF/Laminin"/>
    <property type="match status" value="18"/>
</dbReference>
<dbReference type="Pfam" id="PF00008">
    <property type="entry name" value="EGF"/>
    <property type="match status" value="21"/>
</dbReference>
<feature type="disulfide bond" evidence="32">
    <location>
        <begin position="1008"/>
        <end position="1017"/>
    </location>
</feature>
<dbReference type="FunFam" id="2.10.25.10:FF:000309">
    <property type="entry name" value="Uncharacterized protein, isoform A"/>
    <property type="match status" value="1"/>
</dbReference>
<evidence type="ECO:0000256" key="9">
    <source>
        <dbReference type="ARBA" id="ARBA00022536"/>
    </source>
</evidence>
<dbReference type="Pfam" id="PF07645">
    <property type="entry name" value="EGF_CA"/>
    <property type="match status" value="5"/>
</dbReference>
<keyword evidence="7" id="KW-1003">Cell membrane</keyword>
<feature type="domain" description="Calponin-homology (CH)" evidence="36">
    <location>
        <begin position="2638"/>
        <end position="2753"/>
    </location>
</feature>
<keyword evidence="27" id="KW-0675">Receptor</keyword>
<evidence type="ECO:0000256" key="6">
    <source>
        <dbReference type="ARBA" id="ARBA00022473"/>
    </source>
</evidence>
<feature type="disulfide bond" evidence="32">
    <location>
        <begin position="165"/>
        <end position="174"/>
    </location>
</feature>
<evidence type="ECO:0000256" key="3">
    <source>
        <dbReference type="ARBA" id="ARBA00004251"/>
    </source>
</evidence>
<dbReference type="GO" id="GO:0045597">
    <property type="term" value="P:positive regulation of cell differentiation"/>
    <property type="evidence" value="ECO:0007669"/>
    <property type="project" value="UniProtKB-ARBA"/>
</dbReference>
<feature type="domain" description="EGF-like" evidence="37">
    <location>
        <begin position="1058"/>
        <end position="1094"/>
    </location>
</feature>
<feature type="domain" description="EGF-like" evidence="37">
    <location>
        <begin position="19"/>
        <end position="57"/>
    </location>
</feature>
<evidence type="ECO:0000256" key="5">
    <source>
        <dbReference type="ARBA" id="ARBA00019142"/>
    </source>
</evidence>
<dbReference type="Pfam" id="PF07684">
    <property type="entry name" value="NODP"/>
    <property type="match status" value="1"/>
</dbReference>
<evidence type="ECO:0000313" key="41">
    <source>
        <dbReference type="Proteomes" id="UP001497482"/>
    </source>
</evidence>
<feature type="compositionally biased region" description="Basic and acidic residues" evidence="34">
    <location>
        <begin position="3094"/>
        <end position="3111"/>
    </location>
</feature>
<dbReference type="PANTHER" id="PTHR45836:SF23">
    <property type="entry name" value="NEUROGENIC LOCUS NOTCH HOMOLOG PROTEIN 1"/>
    <property type="match status" value="1"/>
</dbReference>
<dbReference type="GO" id="GO:0005886">
    <property type="term" value="C:plasma membrane"/>
    <property type="evidence" value="ECO:0007669"/>
    <property type="project" value="UniProtKB-SubCell"/>
</dbReference>
<dbReference type="SMART" id="SM00179">
    <property type="entry name" value="EGF_CA"/>
    <property type="match status" value="33"/>
</dbReference>
<feature type="disulfide bond" evidence="32">
    <location>
        <begin position="1335"/>
        <end position="1344"/>
    </location>
</feature>
<dbReference type="PROSITE" id="PS00022">
    <property type="entry name" value="EGF_1"/>
    <property type="match status" value="34"/>
</dbReference>
<dbReference type="InterPro" id="IPR011656">
    <property type="entry name" value="Notch_NODP_dom"/>
</dbReference>
<evidence type="ECO:0000256" key="24">
    <source>
        <dbReference type="ARBA" id="ARBA00023157"/>
    </source>
</evidence>
<dbReference type="InterPro" id="IPR036770">
    <property type="entry name" value="Ankyrin_rpt-contain_sf"/>
</dbReference>
<keyword evidence="12 33" id="KW-0493">Microtubule</keyword>
<dbReference type="Pfam" id="PF00066">
    <property type="entry name" value="Notch"/>
    <property type="match status" value="3"/>
</dbReference>
<dbReference type="InterPro" id="IPR001881">
    <property type="entry name" value="EGF-like_Ca-bd_dom"/>
</dbReference>
<dbReference type="PROSITE" id="PS50026">
    <property type="entry name" value="EGF_3"/>
    <property type="match status" value="36"/>
</dbReference>
<feature type="domain" description="EGF-like" evidence="37">
    <location>
        <begin position="1020"/>
        <end position="1056"/>
    </location>
</feature>
<dbReference type="InterPro" id="IPR002110">
    <property type="entry name" value="Ankyrin_rpt"/>
</dbReference>
<feature type="domain" description="EGF-like" evidence="37">
    <location>
        <begin position="715"/>
        <end position="750"/>
    </location>
</feature>
<feature type="disulfide bond" evidence="32">
    <location>
        <begin position="128"/>
        <end position="137"/>
    </location>
</feature>
<feature type="domain" description="EGF-like" evidence="37">
    <location>
        <begin position="451"/>
        <end position="487"/>
    </location>
</feature>
<dbReference type="FunFam" id="2.10.25.10:FF:000060">
    <property type="entry name" value="Neurogenic locus notch protein 1"/>
    <property type="match status" value="1"/>
</dbReference>
<dbReference type="FunFam" id="2.10.25.10:FF:000524">
    <property type="entry name" value="Neurogenic locus notch protein 1"/>
    <property type="match status" value="1"/>
</dbReference>
<comment type="domain">
    <text evidence="33">The CKK domain binds microtubules.</text>
</comment>
<feature type="disulfide bond" evidence="32">
    <location>
        <begin position="816"/>
        <end position="825"/>
    </location>
</feature>
<feature type="region of interest" description="Disordered" evidence="34">
    <location>
        <begin position="3554"/>
        <end position="3579"/>
    </location>
</feature>
<feature type="domain" description="LNR" evidence="38">
    <location>
        <begin position="1448"/>
        <end position="1488"/>
    </location>
</feature>
<feature type="disulfide bond" evidence="32">
    <location>
        <begin position="740"/>
        <end position="749"/>
    </location>
</feature>
<feature type="disulfide bond" evidence="32">
    <location>
        <begin position="778"/>
        <end position="787"/>
    </location>
</feature>
<dbReference type="FunFam" id="1.25.40.20:FF:000005">
    <property type="entry name" value="Neurogenic locus notch 1"/>
    <property type="match status" value="1"/>
</dbReference>
<feature type="disulfide bond" evidence="32">
    <location>
        <begin position="1414"/>
        <end position="1423"/>
    </location>
</feature>
<feature type="region of interest" description="Disordered" evidence="34">
    <location>
        <begin position="3067"/>
        <end position="3140"/>
    </location>
</feature>
<evidence type="ECO:0000256" key="15">
    <source>
        <dbReference type="ARBA" id="ARBA00022737"/>
    </source>
</evidence>
<feature type="domain" description="EGF-like" evidence="37">
    <location>
        <begin position="1386"/>
        <end position="1424"/>
    </location>
</feature>
<evidence type="ECO:0000256" key="10">
    <source>
        <dbReference type="ARBA" id="ARBA00022657"/>
    </source>
</evidence>
<feature type="domain" description="EGF-like" evidence="37">
    <location>
        <begin position="982"/>
        <end position="1018"/>
    </location>
</feature>
<feature type="disulfide bond" evidence="32">
    <location>
        <begin position="1132"/>
        <end position="1141"/>
    </location>
</feature>
<evidence type="ECO:0000256" key="27">
    <source>
        <dbReference type="ARBA" id="ARBA00023170"/>
    </source>
</evidence>
<dbReference type="InterPro" id="IPR022362">
    <property type="entry name" value="Notch_1"/>
</dbReference>
<evidence type="ECO:0000256" key="7">
    <source>
        <dbReference type="ARBA" id="ARBA00022475"/>
    </source>
</evidence>
<dbReference type="Pfam" id="PF12796">
    <property type="entry name" value="Ank_2"/>
    <property type="match status" value="2"/>
</dbReference>
<keyword evidence="13" id="KW-0479">Metal-binding</keyword>
<dbReference type="InterPro" id="IPR001715">
    <property type="entry name" value="CH_dom"/>
</dbReference>
<dbReference type="Pfam" id="PF25532">
    <property type="entry name" value="CH_CAMSAP2_N"/>
    <property type="match status" value="1"/>
</dbReference>
<feature type="domain" description="EGF-like" evidence="37">
    <location>
        <begin position="677"/>
        <end position="713"/>
    </location>
</feature>
<dbReference type="FunFam" id="3.30.300.320:FF:000001">
    <property type="entry name" value="Neurogenic locus notch 1"/>
    <property type="match status" value="1"/>
</dbReference>
<keyword evidence="18" id="KW-0914">Notch signaling pathway</keyword>
<dbReference type="InterPro" id="IPR022613">
    <property type="entry name" value="CH_CAMSAP_2"/>
</dbReference>
<dbReference type="InterPro" id="IPR049883">
    <property type="entry name" value="NOTCH1_EGF-like"/>
</dbReference>
<feature type="disulfide bond" evidence="32">
    <location>
        <begin position="970"/>
        <end position="979"/>
    </location>
</feature>
<feature type="compositionally biased region" description="Acidic residues" evidence="34">
    <location>
        <begin position="3072"/>
        <end position="3087"/>
    </location>
</feature>
<feature type="domain" description="EGF-like" evidence="37">
    <location>
        <begin position="1347"/>
        <end position="1383"/>
    </location>
</feature>
<feature type="domain" description="EGF-like" evidence="37">
    <location>
        <begin position="58"/>
        <end position="98"/>
    </location>
</feature>
<feature type="disulfide bond" evidence="32">
    <location>
        <begin position="1373"/>
        <end position="1382"/>
    </location>
</feature>
<feature type="disulfide bond" evidence="32">
    <location>
        <begin position="628"/>
        <end position="637"/>
    </location>
</feature>
<dbReference type="FunFam" id="3.30.70.3310:FF:000003">
    <property type="entry name" value="Neurogenic locus notch 1"/>
    <property type="match status" value="1"/>
</dbReference>
<keyword evidence="23" id="KW-0472">Membrane</keyword>
<dbReference type="Pfam" id="PF06816">
    <property type="entry name" value="NOD"/>
    <property type="match status" value="1"/>
</dbReference>
<feature type="disulfide bond" evidence="32">
    <location>
        <begin position="1395"/>
        <end position="1412"/>
    </location>
</feature>
<dbReference type="Pfam" id="PF08683">
    <property type="entry name" value="CAMSAP_CKK"/>
    <property type="match status" value="1"/>
</dbReference>
<feature type="compositionally biased region" description="Basic and acidic residues" evidence="34">
    <location>
        <begin position="2994"/>
        <end position="3010"/>
    </location>
</feature>
<keyword evidence="9 32" id="KW-0245">EGF-like domain</keyword>
<keyword evidence="30" id="KW-0539">Nucleus</keyword>
<evidence type="ECO:0000256" key="17">
    <source>
        <dbReference type="ARBA" id="ARBA00022837"/>
    </source>
</evidence>
<feature type="compositionally biased region" description="Polar residues" evidence="34">
    <location>
        <begin position="3034"/>
        <end position="3046"/>
    </location>
</feature>
<feature type="region of interest" description="Disordered" evidence="34">
    <location>
        <begin position="3390"/>
        <end position="3424"/>
    </location>
</feature>
<keyword evidence="10" id="KW-0037">Angiogenesis</keyword>
<feature type="region of interest" description="Disordered" evidence="34">
    <location>
        <begin position="2415"/>
        <end position="2436"/>
    </location>
</feature>
<evidence type="ECO:0000256" key="35">
    <source>
        <dbReference type="SAM" id="SignalP"/>
    </source>
</evidence>
<feature type="domain" description="EGF-like" evidence="37">
    <location>
        <begin position="828"/>
        <end position="866"/>
    </location>
</feature>
<feature type="domain" description="EGF-like" evidence="37">
    <location>
        <begin position="371"/>
        <end position="409"/>
    </location>
</feature>
<dbReference type="GO" id="GO:0043235">
    <property type="term" value="C:receptor complex"/>
    <property type="evidence" value="ECO:0007669"/>
    <property type="project" value="TreeGrafter"/>
</dbReference>
<feature type="compositionally biased region" description="Low complexity" evidence="34">
    <location>
        <begin position="3126"/>
        <end position="3140"/>
    </location>
</feature>
<reference evidence="40 41" key="1">
    <citation type="submission" date="2024-04" db="EMBL/GenBank/DDBJ databases">
        <authorList>
            <person name="Waldvogel A.-M."/>
            <person name="Schoenle A."/>
        </authorList>
    </citation>
    <scope>NUCLEOTIDE SEQUENCE [LARGE SCALE GENOMIC DNA]</scope>
</reference>
<evidence type="ECO:0000256" key="4">
    <source>
        <dbReference type="ARBA" id="ARBA00005847"/>
    </source>
</evidence>
<feature type="disulfide bond" evidence="32">
    <location>
        <begin position="703"/>
        <end position="712"/>
    </location>
</feature>
<dbReference type="SMART" id="SM01338">
    <property type="entry name" value="NOD"/>
    <property type="match status" value="1"/>
</dbReference>
<feature type="repeat" description="ANK" evidence="31">
    <location>
        <begin position="2059"/>
        <end position="2091"/>
    </location>
</feature>
<evidence type="ECO:0000256" key="16">
    <source>
        <dbReference type="ARBA" id="ARBA00022782"/>
    </source>
</evidence>
<feature type="disulfide bond" evidence="32">
    <location>
        <begin position="1084"/>
        <end position="1093"/>
    </location>
</feature>
<dbReference type="InterPro" id="IPR000742">
    <property type="entry name" value="EGF"/>
</dbReference>
<evidence type="ECO:0000256" key="18">
    <source>
        <dbReference type="ARBA" id="ARBA00022976"/>
    </source>
</evidence>
<keyword evidence="14 35" id="KW-0732">Signal</keyword>
<feature type="disulfide bond" evidence="32">
    <location>
        <begin position="360"/>
        <end position="369"/>
    </location>
</feature>
<dbReference type="SMART" id="SM00181">
    <property type="entry name" value="EGF"/>
    <property type="match status" value="36"/>
</dbReference>
<feature type="domain" description="EGF-like" evidence="37">
    <location>
        <begin position="868"/>
        <end position="904"/>
    </location>
</feature>
<comment type="subcellular location">
    <subcellularLocation>
        <location evidence="3">Cell membrane</location>
        <topology evidence="3">Single-pass type I membrane protein</topology>
    </subcellularLocation>
    <subcellularLocation>
        <location evidence="2">Cytoplasm</location>
        <location evidence="2">Cytoskeleton</location>
    </subcellularLocation>
    <subcellularLocation>
        <location evidence="1">Nucleus</location>
    </subcellularLocation>
</comment>
<feature type="domain" description="EGF-like" evidence="37">
    <location>
        <begin position="101"/>
        <end position="138"/>
    </location>
</feature>
<dbReference type="FunFam" id="2.10.25.10:FF:000455">
    <property type="entry name" value="neurogenic locus notch homolog protein 3"/>
    <property type="match status" value="1"/>
</dbReference>
<dbReference type="GO" id="GO:0009986">
    <property type="term" value="C:cell surface"/>
    <property type="evidence" value="ECO:0007669"/>
    <property type="project" value="TreeGrafter"/>
</dbReference>
<evidence type="ECO:0000256" key="19">
    <source>
        <dbReference type="ARBA" id="ARBA00022989"/>
    </source>
</evidence>
<dbReference type="InterPro" id="IPR009030">
    <property type="entry name" value="Growth_fac_rcpt_cys_sf"/>
</dbReference>
<evidence type="ECO:0000259" key="38">
    <source>
        <dbReference type="PROSITE" id="PS50258"/>
    </source>
</evidence>